<protein>
    <recommendedName>
        <fullName evidence="1">F-box/LRR-repeat protein 15/At3g58940/PEG3-like LRR domain-containing protein</fullName>
    </recommendedName>
</protein>
<dbReference type="InterPro" id="IPR032675">
    <property type="entry name" value="LRR_dom_sf"/>
</dbReference>
<dbReference type="Gene3D" id="3.80.10.10">
    <property type="entry name" value="Ribonuclease Inhibitor"/>
    <property type="match status" value="1"/>
</dbReference>
<feature type="domain" description="F-box/LRR-repeat protein 15/At3g58940/PEG3-like LRR" evidence="1">
    <location>
        <begin position="161"/>
        <end position="298"/>
    </location>
</feature>
<evidence type="ECO:0000313" key="3">
    <source>
        <dbReference type="Proteomes" id="UP001141552"/>
    </source>
</evidence>
<dbReference type="EMBL" id="JAKUCV010005848">
    <property type="protein sequence ID" value="KAJ4829623.1"/>
    <property type="molecule type" value="Genomic_DNA"/>
</dbReference>
<dbReference type="PANTHER" id="PTHR31639">
    <property type="entry name" value="F-BOX PROTEIN-LIKE"/>
    <property type="match status" value="1"/>
</dbReference>
<evidence type="ECO:0000313" key="2">
    <source>
        <dbReference type="EMBL" id="KAJ4829623.1"/>
    </source>
</evidence>
<keyword evidence="3" id="KW-1185">Reference proteome</keyword>
<evidence type="ECO:0000259" key="1">
    <source>
        <dbReference type="Pfam" id="PF24758"/>
    </source>
</evidence>
<accession>A0A9Q0FDT2</accession>
<comment type="caution">
    <text evidence="2">The sequence shown here is derived from an EMBL/GenBank/DDBJ whole genome shotgun (WGS) entry which is preliminary data.</text>
</comment>
<proteinExistence type="predicted"/>
<dbReference type="SUPFAM" id="SSF52047">
    <property type="entry name" value="RNI-like"/>
    <property type="match status" value="1"/>
</dbReference>
<reference evidence="2" key="1">
    <citation type="submission" date="2022-02" db="EMBL/GenBank/DDBJ databases">
        <authorList>
            <person name="Henning P.M."/>
            <person name="McCubbin A.G."/>
            <person name="Shore J.S."/>
        </authorList>
    </citation>
    <scope>NUCLEOTIDE SEQUENCE</scope>
    <source>
        <strain evidence="2">F60SS</strain>
        <tissue evidence="2">Leaves</tissue>
    </source>
</reference>
<dbReference type="OrthoDB" id="612216at2759"/>
<reference evidence="2" key="2">
    <citation type="journal article" date="2023" name="Plants (Basel)">
        <title>Annotation of the Turnera subulata (Passifloraceae) Draft Genome Reveals the S-Locus Evolved after the Divergence of Turneroideae from Passifloroideae in a Stepwise Manner.</title>
        <authorList>
            <person name="Henning P.M."/>
            <person name="Roalson E.H."/>
            <person name="Mir W."/>
            <person name="McCubbin A.G."/>
            <person name="Shore J.S."/>
        </authorList>
    </citation>
    <scope>NUCLEOTIDE SEQUENCE</scope>
    <source>
        <strain evidence="2">F60SS</strain>
    </source>
</reference>
<gene>
    <name evidence="2" type="ORF">Tsubulata_032066</name>
</gene>
<dbReference type="SUPFAM" id="SSF81383">
    <property type="entry name" value="F-box domain"/>
    <property type="match status" value="1"/>
</dbReference>
<dbReference type="Proteomes" id="UP001141552">
    <property type="component" value="Unassembled WGS sequence"/>
</dbReference>
<dbReference type="Pfam" id="PF24758">
    <property type="entry name" value="LRR_At5g56370"/>
    <property type="match status" value="1"/>
</dbReference>
<dbReference type="InterPro" id="IPR055411">
    <property type="entry name" value="LRR_FXL15/At3g58940/PEG3-like"/>
</dbReference>
<name>A0A9Q0FDT2_9ROSI</name>
<dbReference type="PANTHER" id="PTHR31639:SF42">
    <property type="entry name" value="OS02G0160200 PROTEIN"/>
    <property type="match status" value="1"/>
</dbReference>
<organism evidence="2 3">
    <name type="scientific">Turnera subulata</name>
    <dbReference type="NCBI Taxonomy" id="218843"/>
    <lineage>
        <taxon>Eukaryota</taxon>
        <taxon>Viridiplantae</taxon>
        <taxon>Streptophyta</taxon>
        <taxon>Embryophyta</taxon>
        <taxon>Tracheophyta</taxon>
        <taxon>Spermatophyta</taxon>
        <taxon>Magnoliopsida</taxon>
        <taxon>eudicotyledons</taxon>
        <taxon>Gunneridae</taxon>
        <taxon>Pentapetalae</taxon>
        <taxon>rosids</taxon>
        <taxon>fabids</taxon>
        <taxon>Malpighiales</taxon>
        <taxon>Passifloraceae</taxon>
        <taxon>Turnera</taxon>
    </lineage>
</organism>
<sequence>MSGRDRFSALPVGVIHQILSFLLTTKDVVATSVLSKSLRRAYSSFPITDFSASNYGCSLQDVEEGKFGKFLNDRRNFFVFVGASLARQLKKYSCIKRFHLSLSLQFANTIGLDVYEMIDDLLPFVTYSPHALDCIHLDLTTVIKTGGAPFDYKYLYPVPETLSSNCFACTSLGFVGCSFRALDDSTLRWPSLQVLSIDHSYVADSMIRNLGSICPLLHTLTLSYCTGMASFNLVGLDKFHHLKLVDNNFTDNTIIKIDHAPSLQYLYCRGIRKGFRIHIHLGRCEKLEVLKIKTIRVHSPLLQHILSPALPALKVLVVTFSVLQTRIYFSSLSLEKLKLTAPNLQEIGIRAPSLRSFKFIINSDSNTSPGLFSVDTTSLSQVVFSFYPSMELVTYRFPDDLEGNVAVVPSLPCIKNLELKIAHTTEKLESPVVKSHEALVDGLLWMCHPESIYLELGYGSNSDCIVAFIRKLRRHIYEPRDCCSDTYIRCWRHDLEDFEMECLGQNGRRKVLPRSSNSLQCLAPEDKICFRLRWRTM</sequence>
<dbReference type="InterPro" id="IPR036047">
    <property type="entry name" value="F-box-like_dom_sf"/>
</dbReference>
<dbReference type="AlphaFoldDB" id="A0A9Q0FDT2"/>